<keyword evidence="1" id="KW-0378">Hydrolase</keyword>
<dbReference type="InterPro" id="IPR023214">
    <property type="entry name" value="HAD_sf"/>
</dbReference>
<dbReference type="SFLD" id="SFLDG01129">
    <property type="entry name" value="C1.5:_HAD__Beta-PGM__Phosphata"/>
    <property type="match status" value="1"/>
</dbReference>
<evidence type="ECO:0000313" key="2">
    <source>
        <dbReference type="Proteomes" id="UP000007523"/>
    </source>
</evidence>
<dbReference type="Pfam" id="PF00702">
    <property type="entry name" value="Hydrolase"/>
    <property type="match status" value="1"/>
</dbReference>
<dbReference type="GO" id="GO:0005829">
    <property type="term" value="C:cytosol"/>
    <property type="evidence" value="ECO:0007669"/>
    <property type="project" value="TreeGrafter"/>
</dbReference>
<dbReference type="SUPFAM" id="SSF56784">
    <property type="entry name" value="HAD-like"/>
    <property type="match status" value="1"/>
</dbReference>
<dbReference type="SFLD" id="SFLDS00003">
    <property type="entry name" value="Haloacid_Dehalogenase"/>
    <property type="match status" value="1"/>
</dbReference>
<dbReference type="InterPro" id="IPR036412">
    <property type="entry name" value="HAD-like_sf"/>
</dbReference>
<dbReference type="GO" id="GO:0008967">
    <property type="term" value="F:phosphoglycolate phosphatase activity"/>
    <property type="evidence" value="ECO:0007669"/>
    <property type="project" value="TreeGrafter"/>
</dbReference>
<protein>
    <submittedName>
        <fullName evidence="1">Haloacid dehalogenase domain-containing protein hydrolase</fullName>
    </submittedName>
</protein>
<dbReference type="PANTHER" id="PTHR43434:SF1">
    <property type="entry name" value="PHOSPHOGLYCOLATE PHOSPHATASE"/>
    <property type="match status" value="1"/>
</dbReference>
<dbReference type="AlphaFoldDB" id="H6NL61"/>
<keyword evidence="2" id="KW-1185">Reference proteome</keyword>
<sequence>MRFKSGVRGIIFDMDNTLLSSRIDFAAMKGDVYKALLELGGLPEPVVLEEHTTATLIGLAKESGLADGPLTAIWTLVAEHELRGMEGAGLEPGAAEMLKRLHGRLPLTVVTNNAEPAAAAALEQTGIARYIDLLVGREGMDALKPSPSGFLSVLGRYPGIPAAEWVSLGDSWIDGKAAMGAGVPFVSYGSPAGAMEARGVRTAGRILHLDEWIPWLEKARLPQPDGRRSDSPE</sequence>
<name>H6NL61_9BACL</name>
<accession>H6NL61</accession>
<dbReference type="Proteomes" id="UP000007523">
    <property type="component" value="Chromosome"/>
</dbReference>
<dbReference type="HOGENOM" id="CLU_045011_24_0_9"/>
<dbReference type="STRING" id="1116391.PM3016_2896"/>
<dbReference type="Gene3D" id="3.40.50.1000">
    <property type="entry name" value="HAD superfamily/HAD-like"/>
    <property type="match status" value="1"/>
</dbReference>
<dbReference type="InterPro" id="IPR023198">
    <property type="entry name" value="PGP-like_dom2"/>
</dbReference>
<dbReference type="PANTHER" id="PTHR43434">
    <property type="entry name" value="PHOSPHOGLYCOLATE PHOSPHATASE"/>
    <property type="match status" value="1"/>
</dbReference>
<gene>
    <name evidence="1" type="ORF">PM3016_2896</name>
</gene>
<dbReference type="EMBL" id="CP003235">
    <property type="protein sequence ID" value="AFC29768.1"/>
    <property type="molecule type" value="Genomic_DNA"/>
</dbReference>
<reference evidence="1 2" key="1">
    <citation type="journal article" date="2012" name="J. Bacteriol.">
        <title>Complete Genome Sequence of Paenibacillus mucilaginosus 3016, a Bacterium Functional as Microbial Fertilizer.</title>
        <authorList>
            <person name="Ma M."/>
            <person name="Wang Z."/>
            <person name="Li L."/>
            <person name="Jiang X."/>
            <person name="Guan D."/>
            <person name="Cao F."/>
            <person name="Chen H."/>
            <person name="Wang X."/>
            <person name="Shen D."/>
            <person name="Du B."/>
            <person name="Li J."/>
        </authorList>
    </citation>
    <scope>NUCLEOTIDE SEQUENCE [LARGE SCALE GENOMIC DNA]</scope>
    <source>
        <strain evidence="1 2">3016</strain>
    </source>
</reference>
<evidence type="ECO:0000313" key="1">
    <source>
        <dbReference type="EMBL" id="AFC29768.1"/>
    </source>
</evidence>
<dbReference type="GO" id="GO:0006281">
    <property type="term" value="P:DNA repair"/>
    <property type="evidence" value="ECO:0007669"/>
    <property type="project" value="TreeGrafter"/>
</dbReference>
<dbReference type="InterPro" id="IPR050155">
    <property type="entry name" value="HAD-like_hydrolase_sf"/>
</dbReference>
<organism evidence="1 2">
    <name type="scientific">Paenibacillus mucilaginosus 3016</name>
    <dbReference type="NCBI Taxonomy" id="1116391"/>
    <lineage>
        <taxon>Bacteria</taxon>
        <taxon>Bacillati</taxon>
        <taxon>Bacillota</taxon>
        <taxon>Bacilli</taxon>
        <taxon>Bacillales</taxon>
        <taxon>Paenibacillaceae</taxon>
        <taxon>Paenibacillus</taxon>
    </lineage>
</organism>
<dbReference type="KEGG" id="pmq:PM3016_2896"/>
<dbReference type="Gene3D" id="1.10.150.240">
    <property type="entry name" value="Putative phosphatase, domain 2"/>
    <property type="match status" value="1"/>
</dbReference>
<dbReference type="RefSeq" id="WP_014369988.1">
    <property type="nucleotide sequence ID" value="NC_016935.1"/>
</dbReference>
<proteinExistence type="predicted"/>